<feature type="non-terminal residue" evidence="2">
    <location>
        <position position="1"/>
    </location>
</feature>
<organism evidence="2 3">
    <name type="scientific">Eiseniibacteriota bacterium</name>
    <dbReference type="NCBI Taxonomy" id="2212470"/>
    <lineage>
        <taxon>Bacteria</taxon>
        <taxon>Candidatus Eiseniibacteriota</taxon>
    </lineage>
</organism>
<dbReference type="SUPFAM" id="SSF51126">
    <property type="entry name" value="Pectin lyase-like"/>
    <property type="match status" value="1"/>
</dbReference>
<dbReference type="AlphaFoldDB" id="A0A538SPY5"/>
<feature type="domain" description="Right handed beta helix" evidence="1">
    <location>
        <begin position="3"/>
        <end position="136"/>
    </location>
</feature>
<dbReference type="InterPro" id="IPR039448">
    <property type="entry name" value="Beta_helix"/>
</dbReference>
<evidence type="ECO:0000313" key="3">
    <source>
        <dbReference type="Proteomes" id="UP000317716"/>
    </source>
</evidence>
<comment type="caution">
    <text evidence="2">The sequence shown here is derived from an EMBL/GenBank/DDBJ whole genome shotgun (WGS) entry which is preliminary data.</text>
</comment>
<dbReference type="Pfam" id="PF13229">
    <property type="entry name" value="Beta_helix"/>
    <property type="match status" value="1"/>
</dbReference>
<proteinExistence type="predicted"/>
<accession>A0A538SPY5</accession>
<dbReference type="Proteomes" id="UP000317716">
    <property type="component" value="Unassembled WGS sequence"/>
</dbReference>
<gene>
    <name evidence="2" type="ORF">E6K72_08495</name>
</gene>
<name>A0A538SPY5_UNCEI</name>
<evidence type="ECO:0000259" key="1">
    <source>
        <dbReference type="Pfam" id="PF13229"/>
    </source>
</evidence>
<dbReference type="InterPro" id="IPR012334">
    <property type="entry name" value="Pectin_lyas_fold"/>
</dbReference>
<dbReference type="InterPro" id="IPR006626">
    <property type="entry name" value="PbH1"/>
</dbReference>
<dbReference type="InterPro" id="IPR011050">
    <property type="entry name" value="Pectin_lyase_fold/virulence"/>
</dbReference>
<sequence>SRKYGIHVAGGAFNLIEKNTVSDHQFHAIGLVSGATGATVQDNECFRNADPAVRVANGIYVNAATGSLLRRNRCHDDQDSGVNLGSASDNTLEIENVSWNNGDRGFDHLDSKGAVMVGCVAYGNTNDGFSFDGASTSGQLYDCIGASNGLATGRYDLWVS</sequence>
<evidence type="ECO:0000313" key="2">
    <source>
        <dbReference type="EMBL" id="TMQ53439.1"/>
    </source>
</evidence>
<dbReference type="EMBL" id="VBOS01000299">
    <property type="protein sequence ID" value="TMQ53439.1"/>
    <property type="molecule type" value="Genomic_DNA"/>
</dbReference>
<reference evidence="2 3" key="1">
    <citation type="journal article" date="2019" name="Nat. Microbiol.">
        <title>Mediterranean grassland soil C-N compound turnover is dependent on rainfall and depth, and is mediated by genomically divergent microorganisms.</title>
        <authorList>
            <person name="Diamond S."/>
            <person name="Andeer P.F."/>
            <person name="Li Z."/>
            <person name="Crits-Christoph A."/>
            <person name="Burstein D."/>
            <person name="Anantharaman K."/>
            <person name="Lane K.R."/>
            <person name="Thomas B.C."/>
            <person name="Pan C."/>
            <person name="Northen T.R."/>
            <person name="Banfield J.F."/>
        </authorList>
    </citation>
    <scope>NUCLEOTIDE SEQUENCE [LARGE SCALE GENOMIC DNA]</scope>
    <source>
        <strain evidence="2">WS_2</strain>
    </source>
</reference>
<protein>
    <submittedName>
        <fullName evidence="2">Right-handed parallel beta-helix repeat-containing protein</fullName>
    </submittedName>
</protein>
<dbReference type="Gene3D" id="2.160.20.10">
    <property type="entry name" value="Single-stranded right-handed beta-helix, Pectin lyase-like"/>
    <property type="match status" value="1"/>
</dbReference>
<feature type="non-terminal residue" evidence="2">
    <location>
        <position position="160"/>
    </location>
</feature>
<dbReference type="SMART" id="SM00710">
    <property type="entry name" value="PbH1"/>
    <property type="match status" value="4"/>
</dbReference>